<name>M1MMW2_9CLOT</name>
<dbReference type="KEGG" id="csr:Cspa_c37980"/>
<keyword evidence="2 4" id="KW-0378">Hydrolase</keyword>
<evidence type="ECO:0000313" key="5">
    <source>
        <dbReference type="Proteomes" id="UP000011728"/>
    </source>
</evidence>
<dbReference type="GO" id="GO:0004177">
    <property type="term" value="F:aminopeptidase activity"/>
    <property type="evidence" value="ECO:0007669"/>
    <property type="project" value="UniProtKB-EC"/>
</dbReference>
<dbReference type="SUPFAM" id="SSF53474">
    <property type="entry name" value="alpha/beta-Hydrolases"/>
    <property type="match status" value="1"/>
</dbReference>
<accession>M1MMW2</accession>
<dbReference type="OrthoDB" id="53505at2"/>
<dbReference type="PANTHER" id="PTHR43248">
    <property type="entry name" value="2-SUCCINYL-6-HYDROXY-2,4-CYCLOHEXADIENE-1-CARBOXYLATE SYNTHASE"/>
    <property type="match status" value="1"/>
</dbReference>
<dbReference type="Pfam" id="PF00561">
    <property type="entry name" value="Abhydrolase_1"/>
    <property type="match status" value="1"/>
</dbReference>
<dbReference type="PANTHER" id="PTHR43248:SF3">
    <property type="entry name" value="AB HYDROLASE-1 DOMAIN-CONTAINING PROTEIN"/>
    <property type="match status" value="1"/>
</dbReference>
<dbReference type="STRING" id="36745.CLSAP_35710"/>
<protein>
    <submittedName>
        <fullName evidence="4">Putative alpha/beta hydrolase</fullName>
    </submittedName>
</protein>
<comment type="similarity">
    <text evidence="1">Belongs to the peptidase S33 family.</text>
</comment>
<dbReference type="GO" id="GO:0006508">
    <property type="term" value="P:proteolysis"/>
    <property type="evidence" value="ECO:0007669"/>
    <property type="project" value="InterPro"/>
</dbReference>
<reference evidence="4 5" key="1">
    <citation type="submission" date="2013-02" db="EMBL/GenBank/DDBJ databases">
        <title>Genome sequence of Clostridium saccharoperbutylacetonicum N1-4(HMT).</title>
        <authorList>
            <person name="Poehlein A."/>
            <person name="Daniel R."/>
        </authorList>
    </citation>
    <scope>NUCLEOTIDE SEQUENCE [LARGE SCALE GENOMIC DNA]</scope>
    <source>
        <strain evidence="5">N1-4(HMT)</strain>
    </source>
</reference>
<dbReference type="AlphaFoldDB" id="M1MMW2"/>
<dbReference type="RefSeq" id="WP_015393871.1">
    <property type="nucleotide sequence ID" value="NC_020291.1"/>
</dbReference>
<dbReference type="InterPro" id="IPR051601">
    <property type="entry name" value="Serine_prot/Carboxylest_S33"/>
</dbReference>
<dbReference type="EMBL" id="CP004121">
    <property type="protein sequence ID" value="AGF57558.1"/>
    <property type="molecule type" value="Genomic_DNA"/>
</dbReference>
<sequence>MKNKNCRVIYFEEYIHINGMNQYLFHAGKKADNQVMLFLHGGPGFAESSLSHMFQEKWEEIFTVVHWDQCGAGKTLIKNPDKYPTMDLLLKDLFEIIQYLKKKYNKEKIILMGHSWGTILGSVFIKKYPEEVAYYIGVGQVINMFDNERLGYEKVRELAFQANDKRSLKILEGLGDYPVGLSGIEFKKKSEKLREIQGKYNLAVNFNLSAVIELIRSPIFKLTDIFSLLKIDKVNKEIIEYWRKFNIRSESAEYKVPIYYILGENDWQTPYVLAEKYFKIINSPHKKMYLIPNAGHMTMVDQPKLFFESLLEINLNN</sequence>
<dbReference type="eggNOG" id="COG2267">
    <property type="taxonomic scope" value="Bacteria"/>
</dbReference>
<gene>
    <name evidence="4" type="ORF">Cspa_c37980</name>
</gene>
<evidence type="ECO:0000259" key="3">
    <source>
        <dbReference type="Pfam" id="PF00561"/>
    </source>
</evidence>
<dbReference type="InterPro" id="IPR000073">
    <property type="entry name" value="AB_hydrolase_1"/>
</dbReference>
<evidence type="ECO:0000256" key="1">
    <source>
        <dbReference type="ARBA" id="ARBA00010088"/>
    </source>
</evidence>
<organism evidence="4 5">
    <name type="scientific">Clostridium saccharoperbutylacetonicum N1-4(HMT)</name>
    <dbReference type="NCBI Taxonomy" id="931276"/>
    <lineage>
        <taxon>Bacteria</taxon>
        <taxon>Bacillati</taxon>
        <taxon>Bacillota</taxon>
        <taxon>Clostridia</taxon>
        <taxon>Eubacteriales</taxon>
        <taxon>Clostridiaceae</taxon>
        <taxon>Clostridium</taxon>
    </lineage>
</organism>
<evidence type="ECO:0000256" key="2">
    <source>
        <dbReference type="ARBA" id="ARBA00022801"/>
    </source>
</evidence>
<dbReference type="PRINTS" id="PR00793">
    <property type="entry name" value="PROAMNOPTASE"/>
</dbReference>
<dbReference type="Proteomes" id="UP000011728">
    <property type="component" value="Chromosome"/>
</dbReference>
<feature type="domain" description="AB hydrolase-1" evidence="3">
    <location>
        <begin position="35"/>
        <end position="142"/>
    </location>
</feature>
<proteinExistence type="inferred from homology"/>
<dbReference type="Gene3D" id="3.40.50.1820">
    <property type="entry name" value="alpha/beta hydrolase"/>
    <property type="match status" value="1"/>
</dbReference>
<keyword evidence="5" id="KW-1185">Reference proteome</keyword>
<dbReference type="HOGENOM" id="CLU_049285_1_1_9"/>
<dbReference type="PATRIC" id="fig|931276.5.peg.3829"/>
<dbReference type="InterPro" id="IPR029058">
    <property type="entry name" value="AB_hydrolase_fold"/>
</dbReference>
<evidence type="ECO:0000313" key="4">
    <source>
        <dbReference type="EMBL" id="AGF57558.1"/>
    </source>
</evidence>
<dbReference type="InterPro" id="IPR002410">
    <property type="entry name" value="Peptidase_S33"/>
</dbReference>